<dbReference type="Gramene" id="OBART09G12360.1">
    <property type="protein sequence ID" value="OBART09G12360.1"/>
    <property type="gene ID" value="OBART09G12360"/>
</dbReference>
<protein>
    <recommendedName>
        <fullName evidence="5">DUF834 domain-containing protein</fullName>
    </recommendedName>
</protein>
<evidence type="ECO:0008006" key="5">
    <source>
        <dbReference type="Google" id="ProtNLM"/>
    </source>
</evidence>
<dbReference type="AlphaFoldDB" id="A0A0D3H7K1"/>
<accession>A0A0D3H7K1</accession>
<evidence type="ECO:0000313" key="4">
    <source>
        <dbReference type="Proteomes" id="UP000026960"/>
    </source>
</evidence>
<proteinExistence type="predicted"/>
<reference evidence="3" key="2">
    <citation type="submission" date="2015-03" db="UniProtKB">
        <authorList>
            <consortium name="EnsemblPlants"/>
        </authorList>
    </citation>
    <scope>IDENTIFICATION</scope>
</reference>
<evidence type="ECO:0000256" key="1">
    <source>
        <dbReference type="SAM" id="MobiDB-lite"/>
    </source>
</evidence>
<dbReference type="EnsemblPlants" id="OBART09G12360.1">
    <property type="protein sequence ID" value="OBART09G12360.1"/>
    <property type="gene ID" value="OBART09G12360"/>
</dbReference>
<evidence type="ECO:0000313" key="3">
    <source>
        <dbReference type="EnsemblPlants" id="OBART09G12360.1"/>
    </source>
</evidence>
<feature type="chain" id="PRO_5002263297" description="DUF834 domain-containing protein" evidence="2">
    <location>
        <begin position="27"/>
        <end position="241"/>
    </location>
</feature>
<dbReference type="Proteomes" id="UP000026960">
    <property type="component" value="Chromosome 9"/>
</dbReference>
<sequence length="241" mass="24979">MTFQIDQNTLIHSLLISLNLIHSLISLRWRAGEWSGGGGGAGSGSGAGGASGKEDLWRRLLTAAAVGGSVAATTRRSCGAEGGALAAAARATRRGERSAGRRLLTAAGRGGGHGEQELGGASRGGWRSSPPGATQRRSSAPRELAVARRRGRGMTSDAVRRRPWREDLDGSTQSTRPLLAAQERGGVLLLPLGGGVERGRRWSRDAVDPTIGVVDGGGEPLVVVVGDERTSDSTMGYFCLC</sequence>
<keyword evidence="4" id="KW-1185">Reference proteome</keyword>
<organism evidence="3">
    <name type="scientific">Oryza barthii</name>
    <dbReference type="NCBI Taxonomy" id="65489"/>
    <lineage>
        <taxon>Eukaryota</taxon>
        <taxon>Viridiplantae</taxon>
        <taxon>Streptophyta</taxon>
        <taxon>Embryophyta</taxon>
        <taxon>Tracheophyta</taxon>
        <taxon>Spermatophyta</taxon>
        <taxon>Magnoliopsida</taxon>
        <taxon>Liliopsida</taxon>
        <taxon>Poales</taxon>
        <taxon>Poaceae</taxon>
        <taxon>BOP clade</taxon>
        <taxon>Oryzoideae</taxon>
        <taxon>Oryzeae</taxon>
        <taxon>Oryzinae</taxon>
        <taxon>Oryza</taxon>
    </lineage>
</organism>
<feature type="signal peptide" evidence="2">
    <location>
        <begin position="1"/>
        <end position="26"/>
    </location>
</feature>
<reference evidence="3" key="1">
    <citation type="journal article" date="2009" name="Rice">
        <title>De Novo Next Generation Sequencing of Plant Genomes.</title>
        <authorList>
            <person name="Rounsley S."/>
            <person name="Marri P.R."/>
            <person name="Yu Y."/>
            <person name="He R."/>
            <person name="Sisneros N."/>
            <person name="Goicoechea J.L."/>
            <person name="Lee S.J."/>
            <person name="Angelova A."/>
            <person name="Kudrna D."/>
            <person name="Luo M."/>
            <person name="Affourtit J."/>
            <person name="Desany B."/>
            <person name="Knight J."/>
            <person name="Niazi F."/>
            <person name="Egholm M."/>
            <person name="Wing R.A."/>
        </authorList>
    </citation>
    <scope>NUCLEOTIDE SEQUENCE [LARGE SCALE GENOMIC DNA]</scope>
    <source>
        <strain evidence="3">cv. IRGC 105608</strain>
    </source>
</reference>
<name>A0A0D3H7K1_9ORYZ</name>
<feature type="region of interest" description="Disordered" evidence="1">
    <location>
        <begin position="105"/>
        <end position="158"/>
    </location>
</feature>
<keyword evidence="2" id="KW-0732">Signal</keyword>
<dbReference type="HOGENOM" id="CLU_1153215_0_0_1"/>
<evidence type="ECO:0000256" key="2">
    <source>
        <dbReference type="SAM" id="SignalP"/>
    </source>
</evidence>
<dbReference type="PaxDb" id="65489-OBART09G12360.1"/>